<gene>
    <name evidence="10 12" type="primary">engB</name>
    <name evidence="12" type="ORF">TMPK1_22480</name>
</gene>
<dbReference type="GO" id="GO:0046872">
    <property type="term" value="F:metal ion binding"/>
    <property type="evidence" value="ECO:0007669"/>
    <property type="project" value="UniProtKB-KW"/>
</dbReference>
<dbReference type="InterPro" id="IPR006073">
    <property type="entry name" value="GTP-bd"/>
</dbReference>
<evidence type="ECO:0000256" key="9">
    <source>
        <dbReference type="ARBA" id="ARBA00023306"/>
    </source>
</evidence>
<dbReference type="InterPro" id="IPR027417">
    <property type="entry name" value="P-loop_NTPase"/>
</dbReference>
<comment type="caution">
    <text evidence="12">The sequence shown here is derived from an EMBL/GenBank/DDBJ whole genome shotgun (WGS) entry which is preliminary data.</text>
</comment>
<accession>A0A8S8XDT9</accession>
<comment type="cofactor">
    <cofactor evidence="1">
        <name>Mg(2+)</name>
        <dbReference type="ChEBI" id="CHEBI:18420"/>
    </cofactor>
</comment>
<keyword evidence="13" id="KW-1185">Reference proteome</keyword>
<keyword evidence="5 10" id="KW-0547">Nucleotide-binding</keyword>
<dbReference type="RefSeq" id="WP_420243123.1">
    <property type="nucleotide sequence ID" value="NZ_BOPV01000001.1"/>
</dbReference>
<keyword evidence="6" id="KW-0460">Magnesium</keyword>
<evidence type="ECO:0000256" key="7">
    <source>
        <dbReference type="ARBA" id="ARBA00023134"/>
    </source>
</evidence>
<evidence type="ECO:0000256" key="10">
    <source>
        <dbReference type="HAMAP-Rule" id="MF_00321"/>
    </source>
</evidence>
<evidence type="ECO:0000256" key="3">
    <source>
        <dbReference type="ARBA" id="ARBA00022618"/>
    </source>
</evidence>
<dbReference type="Pfam" id="PF01926">
    <property type="entry name" value="MMR_HSR1"/>
    <property type="match status" value="1"/>
</dbReference>
<evidence type="ECO:0000313" key="12">
    <source>
        <dbReference type="EMBL" id="GIL40011.1"/>
    </source>
</evidence>
<dbReference type="GO" id="GO:0005525">
    <property type="term" value="F:GTP binding"/>
    <property type="evidence" value="ECO:0007669"/>
    <property type="project" value="UniProtKB-UniRule"/>
</dbReference>
<dbReference type="Gene3D" id="3.40.50.300">
    <property type="entry name" value="P-loop containing nucleotide triphosphate hydrolases"/>
    <property type="match status" value="1"/>
</dbReference>
<reference evidence="12" key="1">
    <citation type="submission" date="2021-02" db="EMBL/GenBank/DDBJ databases">
        <title>Genome sequence of Rhodospirillales sp. strain TMPK1 isolated from soil.</title>
        <authorList>
            <person name="Nakai R."/>
            <person name="Kusada H."/>
            <person name="Tamaki H."/>
        </authorList>
    </citation>
    <scope>NUCLEOTIDE SEQUENCE</scope>
    <source>
        <strain evidence="12">TMPK1</strain>
    </source>
</reference>
<dbReference type="EMBL" id="BOPV01000001">
    <property type="protein sequence ID" value="GIL40011.1"/>
    <property type="molecule type" value="Genomic_DNA"/>
</dbReference>
<dbReference type="PROSITE" id="PS51706">
    <property type="entry name" value="G_ENGB"/>
    <property type="match status" value="1"/>
</dbReference>
<evidence type="ECO:0000256" key="6">
    <source>
        <dbReference type="ARBA" id="ARBA00022842"/>
    </source>
</evidence>
<dbReference type="NCBIfam" id="TIGR03598">
    <property type="entry name" value="GTPase_YsxC"/>
    <property type="match status" value="1"/>
</dbReference>
<dbReference type="InterPro" id="IPR019987">
    <property type="entry name" value="GTP-bd_ribosome_bio_YsxC"/>
</dbReference>
<dbReference type="CDD" id="cd01876">
    <property type="entry name" value="YihA_EngB"/>
    <property type="match status" value="1"/>
</dbReference>
<dbReference type="Proteomes" id="UP000681075">
    <property type="component" value="Unassembled WGS sequence"/>
</dbReference>
<evidence type="ECO:0000256" key="5">
    <source>
        <dbReference type="ARBA" id="ARBA00022741"/>
    </source>
</evidence>
<evidence type="ECO:0000259" key="11">
    <source>
        <dbReference type="PROSITE" id="PS51706"/>
    </source>
</evidence>
<comment type="function">
    <text evidence="10">Necessary for normal cell division and for the maintenance of normal septation.</text>
</comment>
<dbReference type="GO" id="GO:0005829">
    <property type="term" value="C:cytosol"/>
    <property type="evidence" value="ECO:0007669"/>
    <property type="project" value="TreeGrafter"/>
</dbReference>
<keyword evidence="3 10" id="KW-0132">Cell division</keyword>
<name>A0A8S8XDT9_9PROT</name>
<dbReference type="InterPro" id="IPR030393">
    <property type="entry name" value="G_ENGB_dom"/>
</dbReference>
<protein>
    <recommendedName>
        <fullName evidence="10">Probable GTP-binding protein EngB</fullName>
    </recommendedName>
</protein>
<keyword evidence="9 10" id="KW-0131">Cell cycle</keyword>
<dbReference type="PANTHER" id="PTHR11649:SF13">
    <property type="entry name" value="ENGB-TYPE G DOMAIN-CONTAINING PROTEIN"/>
    <property type="match status" value="1"/>
</dbReference>
<evidence type="ECO:0000256" key="1">
    <source>
        <dbReference type="ARBA" id="ARBA00001946"/>
    </source>
</evidence>
<dbReference type="GO" id="GO:0000917">
    <property type="term" value="P:division septum assembly"/>
    <property type="evidence" value="ECO:0007669"/>
    <property type="project" value="UniProtKB-KW"/>
</dbReference>
<keyword evidence="4" id="KW-0479">Metal-binding</keyword>
<evidence type="ECO:0000256" key="8">
    <source>
        <dbReference type="ARBA" id="ARBA00023210"/>
    </source>
</evidence>
<dbReference type="HAMAP" id="MF_00321">
    <property type="entry name" value="GTPase_EngB"/>
    <property type="match status" value="1"/>
</dbReference>
<sequence length="215" mass="23386">MTDATANNAARIEAGRWLFAQRCDFIAGAVSTEVMPDAGPPEIAFAGRSNVGKSSLVNSLTGRTTLARVSHTPGRTQQVNFFTLADDRMRLVDLPGYGYAKVSKQQLAGWTGLIKLYLKGRSTLRRVCLLIDSRHGIKDVDAEIMKMLDTAAVPYRIVLTKADEPKPAELADIIAQVTETARKHPAALPEPIVTSSRDKRGVEELRADLAELLAS</sequence>
<dbReference type="PANTHER" id="PTHR11649">
    <property type="entry name" value="MSS1/TRME-RELATED GTP-BINDING PROTEIN"/>
    <property type="match status" value="1"/>
</dbReference>
<evidence type="ECO:0000313" key="13">
    <source>
        <dbReference type="Proteomes" id="UP000681075"/>
    </source>
</evidence>
<organism evidence="12 13">
    <name type="scientific">Roseiterribacter gracilis</name>
    <dbReference type="NCBI Taxonomy" id="2812848"/>
    <lineage>
        <taxon>Bacteria</taxon>
        <taxon>Pseudomonadati</taxon>
        <taxon>Pseudomonadota</taxon>
        <taxon>Alphaproteobacteria</taxon>
        <taxon>Rhodospirillales</taxon>
        <taxon>Roseiterribacteraceae</taxon>
        <taxon>Roseiterribacter</taxon>
    </lineage>
</organism>
<keyword evidence="8 10" id="KW-0717">Septation</keyword>
<evidence type="ECO:0000256" key="4">
    <source>
        <dbReference type="ARBA" id="ARBA00022723"/>
    </source>
</evidence>
<keyword evidence="7 10" id="KW-0342">GTP-binding</keyword>
<feature type="domain" description="EngB-type G" evidence="11">
    <location>
        <begin position="39"/>
        <end position="215"/>
    </location>
</feature>
<dbReference type="AlphaFoldDB" id="A0A8S8XDT9"/>
<comment type="similarity">
    <text evidence="2 10">Belongs to the TRAFAC class TrmE-Era-EngA-EngB-Septin-like GTPase superfamily. EngB GTPase family.</text>
</comment>
<evidence type="ECO:0000256" key="2">
    <source>
        <dbReference type="ARBA" id="ARBA00009638"/>
    </source>
</evidence>
<dbReference type="SUPFAM" id="SSF52540">
    <property type="entry name" value="P-loop containing nucleoside triphosphate hydrolases"/>
    <property type="match status" value="1"/>
</dbReference>
<proteinExistence type="inferred from homology"/>